<dbReference type="InterPro" id="IPR036866">
    <property type="entry name" value="RibonucZ/Hydroxyglut_hydro"/>
</dbReference>
<dbReference type="InterPro" id="IPR001279">
    <property type="entry name" value="Metallo-B-lactamas"/>
</dbReference>
<dbReference type="CDD" id="cd16282">
    <property type="entry name" value="metallo-hydrolase-like_MBL-fold"/>
    <property type="match status" value="1"/>
</dbReference>
<gene>
    <name evidence="2" type="ORF">NOCA2140061</name>
</gene>
<dbReference type="SUPFAM" id="SSF56281">
    <property type="entry name" value="Metallo-hydrolase/oxidoreductase"/>
    <property type="match status" value="1"/>
</dbReference>
<reference evidence="2" key="1">
    <citation type="submission" date="2015-08" db="EMBL/GenBank/DDBJ databases">
        <authorList>
            <person name="Babu N.S."/>
            <person name="Beckwith C.J."/>
            <person name="Beseler K.G."/>
            <person name="Brison A."/>
            <person name="Carone J.V."/>
            <person name="Caskin T.P."/>
            <person name="Diamond M."/>
            <person name="Durham M.E."/>
            <person name="Foxe J.M."/>
            <person name="Go M."/>
            <person name="Henderson B.A."/>
            <person name="Jones I.B."/>
            <person name="McGettigan J.A."/>
            <person name="Micheletti S.J."/>
            <person name="Nasrallah M.E."/>
            <person name="Ortiz D."/>
            <person name="Piller C.R."/>
            <person name="Privatt S.R."/>
            <person name="Schneider S.L."/>
            <person name="Sharp S."/>
            <person name="Smith T.C."/>
            <person name="Stanton J.D."/>
            <person name="Ullery H.E."/>
            <person name="Wilson R.J."/>
            <person name="Serrano M.G."/>
            <person name="Buck G."/>
            <person name="Lee V."/>
            <person name="Wang Y."/>
            <person name="Carvalho R."/>
            <person name="Voegtly L."/>
            <person name="Shi R."/>
            <person name="Duckworth R."/>
            <person name="Johnson A."/>
            <person name="Loviza R."/>
            <person name="Walstead R."/>
            <person name="Shah Z."/>
            <person name="Kiflezghi M."/>
            <person name="Wade K."/>
            <person name="Ball S.L."/>
            <person name="Bradley K.W."/>
            <person name="Asai D.J."/>
            <person name="Bowman C.A."/>
            <person name="Russell D.A."/>
            <person name="Pope W.H."/>
            <person name="Jacobs-Sera D."/>
            <person name="Hendrix R.W."/>
            <person name="Hatfull G.F."/>
        </authorList>
    </citation>
    <scope>NUCLEOTIDE SEQUENCE</scope>
</reference>
<feature type="domain" description="Metallo-beta-lactamase" evidence="1">
    <location>
        <begin position="28"/>
        <end position="220"/>
    </location>
</feature>
<evidence type="ECO:0000259" key="1">
    <source>
        <dbReference type="SMART" id="SM00849"/>
    </source>
</evidence>
<protein>
    <submittedName>
        <fullName evidence="2">Beta-lactamase domain protein</fullName>
    </submittedName>
</protein>
<evidence type="ECO:0000313" key="2">
    <source>
        <dbReference type="EMBL" id="CUR54238.1"/>
    </source>
</evidence>
<dbReference type="SMART" id="SM00849">
    <property type="entry name" value="Lactamase_B"/>
    <property type="match status" value="1"/>
</dbReference>
<dbReference type="Gene3D" id="3.60.15.10">
    <property type="entry name" value="Ribonuclease Z/Hydroxyacylglutathione hydrolase-like"/>
    <property type="match status" value="1"/>
</dbReference>
<dbReference type="AlphaFoldDB" id="A0A2P2BWW4"/>
<sequence>MADSTTSGSSAFHEVATRVWVARYPWCDVNVTLIGGTRGLVLVDTHSSELAAHEVLDDVRRLGAGSVVEIVNTHEHWDHTFGNAVFRDEYGAVPIHATDWAAEHTLSAGQHVKDRYAAGDDVHRDEVLATRVVAADHTFSSARAIDLGDRQVELIHPGRGHTAGDLVVRVPDVDVMLTGDLIEESAPPAFGDDCHPFEWPATIDLMITLLTDRSVVVPGHGSVVDLEFVQSQRNDIGTVAETIRDLAGRGVPMTQALDVGEWPYPVEVLGDAVRCGYDQLPRGARQLPLV</sequence>
<proteinExistence type="predicted"/>
<dbReference type="Pfam" id="PF00753">
    <property type="entry name" value="Lactamase_B"/>
    <property type="match status" value="1"/>
</dbReference>
<name>A0A2P2BWW4_9ZZZZ</name>
<dbReference type="InterPro" id="IPR050855">
    <property type="entry name" value="NDM-1-like"/>
</dbReference>
<organism evidence="2">
    <name type="scientific">metagenome</name>
    <dbReference type="NCBI Taxonomy" id="256318"/>
    <lineage>
        <taxon>unclassified sequences</taxon>
        <taxon>metagenomes</taxon>
    </lineage>
</organism>
<dbReference type="PANTHER" id="PTHR42951:SF4">
    <property type="entry name" value="ACYL-COENZYME A THIOESTERASE MBLAC2"/>
    <property type="match status" value="1"/>
</dbReference>
<dbReference type="EMBL" id="CZKA01000006">
    <property type="protein sequence ID" value="CUR54238.1"/>
    <property type="molecule type" value="Genomic_DNA"/>
</dbReference>
<dbReference type="PANTHER" id="PTHR42951">
    <property type="entry name" value="METALLO-BETA-LACTAMASE DOMAIN-CONTAINING"/>
    <property type="match status" value="1"/>
</dbReference>
<accession>A0A2P2BWW4</accession>